<name>A0AAV7KDK5_9METZ</name>
<evidence type="ECO:0008006" key="3">
    <source>
        <dbReference type="Google" id="ProtNLM"/>
    </source>
</evidence>
<gene>
    <name evidence="1" type="ORF">LOD99_10833</name>
</gene>
<accession>A0AAV7KDK5</accession>
<dbReference type="AlphaFoldDB" id="A0AAV7KDK5"/>
<keyword evidence="2" id="KW-1185">Reference proteome</keyword>
<sequence length="100" mass="11927">MFKLFCEEMGSEHVVLFFHTEVRWLSRGKILTRIAELHVEIALFLREHQNKFAESFEDDVFILSLSYLADIFSHLNNLNLTLQERVSIVFFVLRRLKPSR</sequence>
<evidence type="ECO:0000313" key="2">
    <source>
        <dbReference type="Proteomes" id="UP001165289"/>
    </source>
</evidence>
<dbReference type="PANTHER" id="PTHR45913:SF19">
    <property type="entry name" value="LOW QUALITY PROTEIN: ZINC FINGER BED DOMAIN-CONTAINING PROTEIN 5-LIKE"/>
    <property type="match status" value="1"/>
</dbReference>
<proteinExistence type="predicted"/>
<dbReference type="PANTHER" id="PTHR45913">
    <property type="entry name" value="EPM2A-INTERACTING PROTEIN 1"/>
    <property type="match status" value="1"/>
</dbReference>
<evidence type="ECO:0000313" key="1">
    <source>
        <dbReference type="EMBL" id="KAI6659387.1"/>
    </source>
</evidence>
<dbReference type="Proteomes" id="UP001165289">
    <property type="component" value="Unassembled WGS sequence"/>
</dbReference>
<dbReference type="EMBL" id="JAKMXF010000065">
    <property type="protein sequence ID" value="KAI6659387.1"/>
    <property type="molecule type" value="Genomic_DNA"/>
</dbReference>
<reference evidence="1 2" key="1">
    <citation type="journal article" date="2023" name="BMC Biol.">
        <title>The compact genome of the sponge Oopsacas minuta (Hexactinellida) is lacking key metazoan core genes.</title>
        <authorList>
            <person name="Santini S."/>
            <person name="Schenkelaars Q."/>
            <person name="Jourda C."/>
            <person name="Duchesne M."/>
            <person name="Belahbib H."/>
            <person name="Rocher C."/>
            <person name="Selva M."/>
            <person name="Riesgo A."/>
            <person name="Vervoort M."/>
            <person name="Leys S.P."/>
            <person name="Kodjabachian L."/>
            <person name="Le Bivic A."/>
            <person name="Borchiellini C."/>
            <person name="Claverie J.M."/>
            <person name="Renard E."/>
        </authorList>
    </citation>
    <scope>NUCLEOTIDE SEQUENCE [LARGE SCALE GENOMIC DNA]</scope>
    <source>
        <strain evidence="1">SPO-2</strain>
    </source>
</reference>
<comment type="caution">
    <text evidence="1">The sequence shown here is derived from an EMBL/GenBank/DDBJ whole genome shotgun (WGS) entry which is preliminary data.</text>
</comment>
<protein>
    <recommendedName>
        <fullName evidence="3">Zinc finger BED domain-containing protein 5</fullName>
    </recommendedName>
</protein>
<organism evidence="1 2">
    <name type="scientific">Oopsacas minuta</name>
    <dbReference type="NCBI Taxonomy" id="111878"/>
    <lineage>
        <taxon>Eukaryota</taxon>
        <taxon>Metazoa</taxon>
        <taxon>Porifera</taxon>
        <taxon>Hexactinellida</taxon>
        <taxon>Hexasterophora</taxon>
        <taxon>Lyssacinosida</taxon>
        <taxon>Leucopsacidae</taxon>
        <taxon>Oopsacas</taxon>
    </lineage>
</organism>